<feature type="signal peptide" evidence="1">
    <location>
        <begin position="1"/>
        <end position="20"/>
    </location>
</feature>
<evidence type="ECO:0000313" key="3">
    <source>
        <dbReference type="EMBL" id="KAG8623155.1"/>
    </source>
</evidence>
<dbReference type="Proteomes" id="UP000809789">
    <property type="component" value="Unassembled WGS sequence"/>
</dbReference>
<dbReference type="InterPro" id="IPR057229">
    <property type="entry name" value="DUF7907"/>
</dbReference>
<dbReference type="Pfam" id="PF25484">
    <property type="entry name" value="DUF7907"/>
    <property type="match status" value="1"/>
</dbReference>
<protein>
    <recommendedName>
        <fullName evidence="2">DUF7907 domain-containing protein</fullName>
    </recommendedName>
</protein>
<dbReference type="EMBL" id="JAESVG020000010">
    <property type="protein sequence ID" value="KAG8623155.1"/>
    <property type="molecule type" value="Genomic_DNA"/>
</dbReference>
<keyword evidence="1" id="KW-0732">Signal</keyword>
<feature type="chain" id="PRO_5035478085" description="DUF7907 domain-containing protein" evidence="1">
    <location>
        <begin position="21"/>
        <end position="211"/>
    </location>
</feature>
<organism evidence="3 4">
    <name type="scientific">Elsinoe batatas</name>
    <dbReference type="NCBI Taxonomy" id="2601811"/>
    <lineage>
        <taxon>Eukaryota</taxon>
        <taxon>Fungi</taxon>
        <taxon>Dikarya</taxon>
        <taxon>Ascomycota</taxon>
        <taxon>Pezizomycotina</taxon>
        <taxon>Dothideomycetes</taxon>
        <taxon>Dothideomycetidae</taxon>
        <taxon>Myriangiales</taxon>
        <taxon>Elsinoaceae</taxon>
        <taxon>Elsinoe</taxon>
    </lineage>
</organism>
<keyword evidence="4" id="KW-1185">Reference proteome</keyword>
<feature type="domain" description="DUF7907" evidence="2">
    <location>
        <begin position="99"/>
        <end position="205"/>
    </location>
</feature>
<evidence type="ECO:0000256" key="1">
    <source>
        <dbReference type="SAM" id="SignalP"/>
    </source>
</evidence>
<sequence>MFSPLALLVSFLAFTLAVDAASVNATKFILTTELLKPATQKDKSHLHNLLISYTRGDNNYLPGGPPLYLTASPTNRTNPDSEASGQHPLFYLHLLDTEHAYLNGTFSRRGTNAFTYGVVRNPYEDGGRYPGFRLVQDKVNGTGDFAEGAYYVDGKGELRFNWSAVQRRASGWLVCEWSFGVEVRAKVAKGGVEPVTPGNCADVRVEVKEVV</sequence>
<dbReference type="AlphaFoldDB" id="A0A8K0KWC8"/>
<comment type="caution">
    <text evidence="3">The sequence shown here is derived from an EMBL/GenBank/DDBJ whole genome shotgun (WGS) entry which is preliminary data.</text>
</comment>
<evidence type="ECO:0000313" key="4">
    <source>
        <dbReference type="Proteomes" id="UP000809789"/>
    </source>
</evidence>
<accession>A0A8K0KWC8</accession>
<gene>
    <name evidence="3" type="ORF">KVT40_008131</name>
</gene>
<name>A0A8K0KWC8_9PEZI</name>
<evidence type="ECO:0000259" key="2">
    <source>
        <dbReference type="Pfam" id="PF25484"/>
    </source>
</evidence>
<proteinExistence type="predicted"/>
<reference evidence="3" key="1">
    <citation type="submission" date="2021-07" db="EMBL/GenBank/DDBJ databases">
        <title>Elsinoe batatas strain:CRI-CJ2 Genome sequencing and assembly.</title>
        <authorList>
            <person name="Huang L."/>
        </authorList>
    </citation>
    <scope>NUCLEOTIDE SEQUENCE</scope>
    <source>
        <strain evidence="3">CRI-CJ2</strain>
    </source>
</reference>